<feature type="region of interest" description="Disordered" evidence="4">
    <location>
        <begin position="797"/>
        <end position="821"/>
    </location>
</feature>
<dbReference type="InterPro" id="IPR019515">
    <property type="entry name" value="VPS54_N"/>
</dbReference>
<dbReference type="InterPro" id="IPR019514">
    <property type="entry name" value="Syndetin_C"/>
</dbReference>
<feature type="compositionally biased region" description="Polar residues" evidence="4">
    <location>
        <begin position="756"/>
        <end position="778"/>
    </location>
</feature>
<evidence type="ECO:0000313" key="7">
    <source>
        <dbReference type="EMBL" id="CAK9150478.1"/>
    </source>
</evidence>
<accession>A0ABC8S626</accession>
<feature type="compositionally biased region" description="Polar residues" evidence="4">
    <location>
        <begin position="923"/>
        <end position="943"/>
    </location>
</feature>
<dbReference type="Proteomes" id="UP001642360">
    <property type="component" value="Unassembled WGS sequence"/>
</dbReference>
<feature type="compositionally biased region" description="Polar residues" evidence="4">
    <location>
        <begin position="519"/>
        <end position="533"/>
    </location>
</feature>
<evidence type="ECO:0008006" key="9">
    <source>
        <dbReference type="Google" id="ProtNLM"/>
    </source>
</evidence>
<feature type="domain" description="Syndetin C-terminal" evidence="5">
    <location>
        <begin position="944"/>
        <end position="1173"/>
    </location>
</feature>
<dbReference type="Pfam" id="PF10474">
    <property type="entry name" value="Syndetin_C"/>
    <property type="match status" value="1"/>
</dbReference>
<feature type="domain" description="Vacuolar protein sorting-associated protein 54 N-terminal" evidence="6">
    <location>
        <begin position="223"/>
        <end position="453"/>
    </location>
</feature>
<dbReference type="InterPro" id="IPR040047">
    <property type="entry name" value="VPS50"/>
</dbReference>
<dbReference type="PANTHER" id="PTHR13258">
    <property type="entry name" value="SYNDETIN"/>
    <property type="match status" value="1"/>
</dbReference>
<keyword evidence="2" id="KW-0653">Protein transport</keyword>
<protein>
    <recommendedName>
        <fullName evidence="9">Syndetin</fullName>
    </recommendedName>
</protein>
<feature type="region of interest" description="Disordered" evidence="4">
    <location>
        <begin position="753"/>
        <end position="778"/>
    </location>
</feature>
<keyword evidence="1" id="KW-0813">Transport</keyword>
<feature type="domain" description="Vacuolar protein sorting-associated protein 54 N-terminal" evidence="6">
    <location>
        <begin position="122"/>
        <end position="184"/>
    </location>
</feature>
<feature type="region of interest" description="Disordered" evidence="4">
    <location>
        <begin position="907"/>
        <end position="947"/>
    </location>
</feature>
<sequence length="1176" mass="130026">MQSNSEPFALSPFAAFNGDLSEGGFEVSRVLFLGSLLFFGGGGGGMDFSKVGEKILSSVRSARSLGLLPSTSDRPDVPARAAAAAAVARALAGLPPHQRYSLSSSSEELSSIYGSRPHGPVVEELEEEFYEEEFDPVRHVLEHIPSEGNELEYFEEKAALRLAQLDRIGERLSHHVMEHHEEMGLDLGCGSSAVEVQCVREKDGCSPHANQASGRPLAVGDTSVKGMQLVGELEKDLKVANVICMNGRRHLTSSRTEVSRDLIVTTNSKKKQALLEMLPILTEIRRALEMQAALETHVEEENFCKVAFQVLSEYLQLLDSLSELSSIQEMSHDVEVWLGKTLQKLDSLLLGVCQAFKENGYITVVDAYALIGDVSGLAEKMQSFFMQEVLSETHSVLKNIVQEDLETTSMQSTRLTYSDLCLRIPESKFRQCLLATLAAVFNLMCSYYAIMSFQPASEVSACQILAINQKQGDVSGFSEDVKPVDSITRISSNSQADDGLLSESVDRLPIFSSMEEPSKTTTSLSDATGSNGSMYIDPPDSAEETRDGGSAASSSGSPWFQLRKDATAFVSQTLQRGRKNFWHLTTSRVSVLLSSTAVCSTSIHQFLRNYEELNIFILAGEAFCGVEAVEFRQKVKAVCENYFVAFHRQNIYALKMVLEKETWLTIPPDTIQVVTFAGLIGDGEALIAPSDNSPNAQVLHSNKSTNLAETGSIKSGFSHWLKSGNPFSSKLSCTSKEHHDIYLLNGSVIPGETGKVNENSHNNKSSPNTLYVNGNASASEDENEDLHADFIDEDSQLPSRISKPKHSRNYSSHGNDEEMRAQTGSSLSLLRLMDKYARLIQKLEIVNVEFFKGICQLFGIFFHFVFETFGNYPSGKSSTDSLTYRLKTALSRITQDCEQWIKPPSVSFNSSSPTSLNTSFSLTDVTPTSPPSTNFGHSPSPSSGLKERCAGAHTMSLVAQLLHRSRAHLQSMLLQNNAAIVEDFYAHLVDAVPDLTQHIHRTTARLLLHIDGYVDRIANAKWEVKELGLEHNGYVDLLLGEFKHYKTRLTHGGIQKEVQDVLLEYGLEIVAETLIEGLSRVKRCSDEGRALMSLDLQVLINGLQHFVSINVKPKLQMVETFIKAYYLPETEYVHWARAHPEYNKSQMIGLVNLVATMKGWKRKPRLEVLEKIESSS</sequence>
<evidence type="ECO:0000256" key="3">
    <source>
        <dbReference type="ARBA" id="ARBA00023054"/>
    </source>
</evidence>
<dbReference type="Pfam" id="PF10475">
    <property type="entry name" value="Vps54_N"/>
    <property type="match status" value="2"/>
</dbReference>
<gene>
    <name evidence="7" type="ORF">ILEXP_LOCUS18636</name>
</gene>
<name>A0ABC8S626_9AQUA</name>
<evidence type="ECO:0000259" key="6">
    <source>
        <dbReference type="Pfam" id="PF10475"/>
    </source>
</evidence>
<feature type="compositionally biased region" description="Low complexity" evidence="4">
    <location>
        <begin position="548"/>
        <end position="557"/>
    </location>
</feature>
<proteinExistence type="predicted"/>
<evidence type="ECO:0000256" key="4">
    <source>
        <dbReference type="SAM" id="MobiDB-lite"/>
    </source>
</evidence>
<dbReference type="AlphaFoldDB" id="A0ABC8S626"/>
<dbReference type="GO" id="GO:0015031">
    <property type="term" value="P:protein transport"/>
    <property type="evidence" value="ECO:0007669"/>
    <property type="project" value="UniProtKB-KW"/>
</dbReference>
<evidence type="ECO:0000256" key="1">
    <source>
        <dbReference type="ARBA" id="ARBA00022448"/>
    </source>
</evidence>
<reference evidence="7 8" key="1">
    <citation type="submission" date="2024-02" db="EMBL/GenBank/DDBJ databases">
        <authorList>
            <person name="Vignale AGUSTIN F."/>
            <person name="Sosa J E."/>
            <person name="Modenutti C."/>
        </authorList>
    </citation>
    <scope>NUCLEOTIDE SEQUENCE [LARGE SCALE GENOMIC DNA]</scope>
</reference>
<feature type="compositionally biased region" description="Low complexity" evidence="4">
    <location>
        <begin position="907"/>
        <end position="922"/>
    </location>
</feature>
<comment type="caution">
    <text evidence="7">The sequence shown here is derived from an EMBL/GenBank/DDBJ whole genome shotgun (WGS) entry which is preliminary data.</text>
</comment>
<evidence type="ECO:0000256" key="2">
    <source>
        <dbReference type="ARBA" id="ARBA00022927"/>
    </source>
</evidence>
<dbReference type="PANTHER" id="PTHR13258:SF0">
    <property type="entry name" value="SYNDETIN"/>
    <property type="match status" value="1"/>
</dbReference>
<keyword evidence="3" id="KW-0175">Coiled coil</keyword>
<dbReference type="EMBL" id="CAUOFW020002047">
    <property type="protein sequence ID" value="CAK9150478.1"/>
    <property type="molecule type" value="Genomic_DNA"/>
</dbReference>
<evidence type="ECO:0000313" key="8">
    <source>
        <dbReference type="Proteomes" id="UP001642360"/>
    </source>
</evidence>
<keyword evidence="8" id="KW-1185">Reference proteome</keyword>
<feature type="region of interest" description="Disordered" evidence="4">
    <location>
        <begin position="515"/>
        <end position="558"/>
    </location>
</feature>
<organism evidence="7 8">
    <name type="scientific">Ilex paraguariensis</name>
    <name type="common">yerba mate</name>
    <dbReference type="NCBI Taxonomy" id="185542"/>
    <lineage>
        <taxon>Eukaryota</taxon>
        <taxon>Viridiplantae</taxon>
        <taxon>Streptophyta</taxon>
        <taxon>Embryophyta</taxon>
        <taxon>Tracheophyta</taxon>
        <taxon>Spermatophyta</taxon>
        <taxon>Magnoliopsida</taxon>
        <taxon>eudicotyledons</taxon>
        <taxon>Gunneridae</taxon>
        <taxon>Pentapetalae</taxon>
        <taxon>asterids</taxon>
        <taxon>campanulids</taxon>
        <taxon>Aquifoliales</taxon>
        <taxon>Aquifoliaceae</taxon>
        <taxon>Ilex</taxon>
    </lineage>
</organism>
<evidence type="ECO:0000259" key="5">
    <source>
        <dbReference type="Pfam" id="PF10474"/>
    </source>
</evidence>